<dbReference type="eggNOG" id="COG0784">
    <property type="taxonomic scope" value="Bacteria"/>
</dbReference>
<evidence type="ECO:0000313" key="4">
    <source>
        <dbReference type="EMBL" id="KCZ91419.1"/>
    </source>
</evidence>
<dbReference type="STRING" id="1280952.HJA_02735"/>
<name>A0A059FLA4_9PROT</name>
<gene>
    <name evidence="4" type="ORF">HJA_02735</name>
</gene>
<dbReference type="PROSITE" id="PS50110">
    <property type="entry name" value="RESPONSE_REGULATORY"/>
    <property type="match status" value="1"/>
</dbReference>
<dbReference type="PANTHER" id="PTHR44591:SF24">
    <property type="entry name" value="PROTEIN-GLUTAMATE METHYLESTERASE_PROTEIN-GLUTAMINE GLUTAMINASE 1"/>
    <property type="match status" value="1"/>
</dbReference>
<dbReference type="SUPFAM" id="SSF52172">
    <property type="entry name" value="CheY-like"/>
    <property type="match status" value="1"/>
</dbReference>
<dbReference type="InterPro" id="IPR011006">
    <property type="entry name" value="CheY-like_superfamily"/>
</dbReference>
<keyword evidence="5" id="KW-1185">Reference proteome</keyword>
<evidence type="ECO:0000256" key="2">
    <source>
        <dbReference type="PROSITE-ProRule" id="PRU00169"/>
    </source>
</evidence>
<accession>A0A059FLA4</accession>
<reference evidence="4 5" key="1">
    <citation type="journal article" date="2014" name="Antonie Van Leeuwenhoek">
        <title>Hyphomonas beringensis sp. nov. and Hyphomonas chukchiensis sp. nov., isolated from surface seawater of the Bering Sea and Chukchi Sea.</title>
        <authorList>
            <person name="Li C."/>
            <person name="Lai Q."/>
            <person name="Li G."/>
            <person name="Dong C."/>
            <person name="Wang J."/>
            <person name="Liao Y."/>
            <person name="Shao Z."/>
        </authorList>
    </citation>
    <scope>NUCLEOTIDE SEQUENCE [LARGE SCALE GENOMIC DNA]</scope>
    <source>
        <strain evidence="4 5">VP2</strain>
    </source>
</reference>
<dbReference type="InterPro" id="IPR001789">
    <property type="entry name" value="Sig_transdc_resp-reg_receiver"/>
</dbReference>
<evidence type="ECO:0000313" key="5">
    <source>
        <dbReference type="Proteomes" id="UP000024816"/>
    </source>
</evidence>
<organism evidence="4 5">
    <name type="scientific">Hyphomonas jannaschiana VP2</name>
    <dbReference type="NCBI Taxonomy" id="1280952"/>
    <lineage>
        <taxon>Bacteria</taxon>
        <taxon>Pseudomonadati</taxon>
        <taxon>Pseudomonadota</taxon>
        <taxon>Alphaproteobacteria</taxon>
        <taxon>Hyphomonadales</taxon>
        <taxon>Hyphomonadaceae</taxon>
        <taxon>Hyphomonas</taxon>
    </lineage>
</organism>
<dbReference type="AlphaFoldDB" id="A0A059FLA4"/>
<proteinExistence type="predicted"/>
<dbReference type="EMBL" id="ARYJ01000001">
    <property type="protein sequence ID" value="KCZ91419.1"/>
    <property type="molecule type" value="Genomic_DNA"/>
</dbReference>
<dbReference type="Gene3D" id="3.40.50.2300">
    <property type="match status" value="1"/>
</dbReference>
<comment type="caution">
    <text evidence="4">The sequence shown here is derived from an EMBL/GenBank/DDBJ whole genome shotgun (WGS) entry which is preliminary data.</text>
</comment>
<dbReference type="PATRIC" id="fig|1280952.3.peg.551"/>
<dbReference type="PANTHER" id="PTHR44591">
    <property type="entry name" value="STRESS RESPONSE REGULATOR PROTEIN 1"/>
    <property type="match status" value="1"/>
</dbReference>
<dbReference type="Pfam" id="PF00072">
    <property type="entry name" value="Response_reg"/>
    <property type="match status" value="1"/>
</dbReference>
<dbReference type="SMART" id="SM00448">
    <property type="entry name" value="REC"/>
    <property type="match status" value="1"/>
</dbReference>
<dbReference type="InterPro" id="IPR050595">
    <property type="entry name" value="Bact_response_regulator"/>
</dbReference>
<feature type="modified residue" description="4-aspartylphosphate" evidence="2">
    <location>
        <position position="57"/>
    </location>
</feature>
<protein>
    <recommendedName>
        <fullName evidence="3">Response regulatory domain-containing protein</fullName>
    </recommendedName>
</protein>
<dbReference type="GO" id="GO:0000160">
    <property type="term" value="P:phosphorelay signal transduction system"/>
    <property type="evidence" value="ECO:0007669"/>
    <property type="project" value="InterPro"/>
</dbReference>
<dbReference type="Proteomes" id="UP000024816">
    <property type="component" value="Unassembled WGS sequence"/>
</dbReference>
<dbReference type="RefSeq" id="WP_035577759.1">
    <property type="nucleotide sequence ID" value="NZ_ARYJ01000001.1"/>
</dbReference>
<evidence type="ECO:0000259" key="3">
    <source>
        <dbReference type="PROSITE" id="PS50110"/>
    </source>
</evidence>
<feature type="domain" description="Response regulatory" evidence="3">
    <location>
        <begin position="7"/>
        <end position="117"/>
    </location>
</feature>
<dbReference type="OrthoDB" id="582170at2"/>
<keyword evidence="1 2" id="KW-0597">Phosphoprotein</keyword>
<sequence>MTSEKSPILLVEDEFLIAIDVQMRLQEAGYPVLNPVGSVEEALAILDERPVGAAILDMNLRGTTSTPIAERLQADGTPFVFLSGNDTYHQDEKFANHPVLTKPIDYANLIGQMKAFCGY</sequence>
<evidence type="ECO:0000256" key="1">
    <source>
        <dbReference type="ARBA" id="ARBA00022553"/>
    </source>
</evidence>